<feature type="transmembrane region" description="Helical" evidence="1">
    <location>
        <begin position="6"/>
        <end position="23"/>
    </location>
</feature>
<keyword evidence="1" id="KW-0472">Membrane</keyword>
<evidence type="ECO:0000256" key="1">
    <source>
        <dbReference type="SAM" id="Phobius"/>
    </source>
</evidence>
<dbReference type="EMBL" id="JAJUBC010000004">
    <property type="protein sequence ID" value="MDD1792518.1"/>
    <property type="molecule type" value="Genomic_DNA"/>
</dbReference>
<evidence type="ECO:0000313" key="2">
    <source>
        <dbReference type="EMBL" id="MDD1792518.1"/>
    </source>
</evidence>
<evidence type="ECO:0008006" key="4">
    <source>
        <dbReference type="Google" id="ProtNLM"/>
    </source>
</evidence>
<gene>
    <name evidence="2" type="ORF">LRP50_05170</name>
</gene>
<accession>A0ABT5QWW9</accession>
<proteinExistence type="predicted"/>
<evidence type="ECO:0000313" key="3">
    <source>
        <dbReference type="Proteomes" id="UP001149400"/>
    </source>
</evidence>
<sequence>MDDLRVVVAVAGFLLTLIGYVYARAEKSNKTLSDVVQRTHNNEIALERMRAEVAEKYATKAELKELKEFITGRFDRLETKLDRERTS</sequence>
<comment type="caution">
    <text evidence="2">The sequence shown here is derived from an EMBL/GenBank/DDBJ whole genome shotgun (WGS) entry which is preliminary data.</text>
</comment>
<protein>
    <recommendedName>
        <fullName evidence="4">Nitrite reductase</fullName>
    </recommendedName>
</protein>
<organism evidence="2 3">
    <name type="scientific">Enterovibrio gelatinilyticus</name>
    <dbReference type="NCBI Taxonomy" id="2899819"/>
    <lineage>
        <taxon>Bacteria</taxon>
        <taxon>Pseudomonadati</taxon>
        <taxon>Pseudomonadota</taxon>
        <taxon>Gammaproteobacteria</taxon>
        <taxon>Vibrionales</taxon>
        <taxon>Vibrionaceae</taxon>
        <taxon>Enterovibrio</taxon>
    </lineage>
</organism>
<name>A0ABT5QWW9_9GAMM</name>
<reference evidence="2" key="1">
    <citation type="submission" date="2021-12" db="EMBL/GenBank/DDBJ databases">
        <title>Enterovibrio ZSDZ35 sp. nov. and Enterovibrio ZSDZ42 sp. nov., isolated from coastal seawater in Qingdao.</title>
        <authorList>
            <person name="Zhang P."/>
        </authorList>
    </citation>
    <scope>NUCLEOTIDE SEQUENCE</scope>
    <source>
        <strain evidence="2">ZSDZ42</strain>
    </source>
</reference>
<keyword evidence="1" id="KW-1133">Transmembrane helix</keyword>
<dbReference type="Proteomes" id="UP001149400">
    <property type="component" value="Unassembled WGS sequence"/>
</dbReference>
<keyword evidence="3" id="KW-1185">Reference proteome</keyword>
<keyword evidence="1" id="KW-0812">Transmembrane</keyword>
<dbReference type="RefSeq" id="WP_274163417.1">
    <property type="nucleotide sequence ID" value="NZ_JAJUBC010000004.1"/>
</dbReference>